<dbReference type="AlphaFoldDB" id="E6QMI6"/>
<reference evidence="5" key="1">
    <citation type="submission" date="2009-10" db="EMBL/GenBank/DDBJ databases">
        <title>Diversity of trophic interactions inside an arsenic-rich microbial ecosystem.</title>
        <authorList>
            <person name="Bertin P.N."/>
            <person name="Heinrich-Salmeron A."/>
            <person name="Pelletier E."/>
            <person name="Goulhen-Chollet F."/>
            <person name="Arsene-Ploetze F."/>
            <person name="Gallien S."/>
            <person name="Calteau A."/>
            <person name="Vallenet D."/>
            <person name="Casiot C."/>
            <person name="Chane-Woon-Ming B."/>
            <person name="Giloteaux L."/>
            <person name="Barakat M."/>
            <person name="Bonnefoy V."/>
            <person name="Bruneel O."/>
            <person name="Chandler M."/>
            <person name="Cleiss J."/>
            <person name="Duran R."/>
            <person name="Elbaz-Poulichet F."/>
            <person name="Fonknechten N."/>
            <person name="Lauga B."/>
            <person name="Mornico D."/>
            <person name="Ortet P."/>
            <person name="Schaeffer C."/>
            <person name="Siguier P."/>
            <person name="Alexander Thil Smith A."/>
            <person name="Van Dorsselaer A."/>
            <person name="Weissenbach J."/>
            <person name="Medigue C."/>
            <person name="Le Paslier D."/>
        </authorList>
    </citation>
    <scope>NUCLEOTIDE SEQUENCE</scope>
</reference>
<dbReference type="InterPro" id="IPR050498">
    <property type="entry name" value="Ycf3"/>
</dbReference>
<feature type="compositionally biased region" description="Low complexity" evidence="3">
    <location>
        <begin position="104"/>
        <end position="113"/>
    </location>
</feature>
<dbReference type="EMBL" id="CABQ01000222">
    <property type="protein sequence ID" value="CBI08457.1"/>
    <property type="molecule type" value="Genomic_DNA"/>
</dbReference>
<evidence type="ECO:0000256" key="2">
    <source>
        <dbReference type="ARBA" id="ARBA00022803"/>
    </source>
</evidence>
<evidence type="ECO:0000256" key="3">
    <source>
        <dbReference type="SAM" id="MobiDB-lite"/>
    </source>
</evidence>
<protein>
    <recommendedName>
        <fullName evidence="4">Cytochrome c-552/4 domain-containing protein</fullName>
    </recommendedName>
</protein>
<dbReference type="InterPro" id="IPR023155">
    <property type="entry name" value="Cyt_c-552/4"/>
</dbReference>
<dbReference type="InterPro" id="IPR036280">
    <property type="entry name" value="Multihaem_cyt_sf"/>
</dbReference>
<dbReference type="InterPro" id="IPR019734">
    <property type="entry name" value="TPR_rpt"/>
</dbReference>
<dbReference type="Gene3D" id="1.10.1130.10">
    <property type="entry name" value="Flavocytochrome C3, Chain A"/>
    <property type="match status" value="1"/>
</dbReference>
<organism evidence="5">
    <name type="scientific">mine drainage metagenome</name>
    <dbReference type="NCBI Taxonomy" id="410659"/>
    <lineage>
        <taxon>unclassified sequences</taxon>
        <taxon>metagenomes</taxon>
        <taxon>ecological metagenomes</taxon>
    </lineage>
</organism>
<evidence type="ECO:0000313" key="5">
    <source>
        <dbReference type="EMBL" id="CBI08457.1"/>
    </source>
</evidence>
<accession>E6QMI6</accession>
<dbReference type="InterPro" id="IPR011990">
    <property type="entry name" value="TPR-like_helical_dom_sf"/>
</dbReference>
<name>E6QMI6_9ZZZZ</name>
<dbReference type="Pfam" id="PF13435">
    <property type="entry name" value="Cytochrome_C554"/>
    <property type="match status" value="1"/>
</dbReference>
<proteinExistence type="predicted"/>
<keyword evidence="2" id="KW-0802">TPR repeat</keyword>
<comment type="caution">
    <text evidence="5">The sequence shown here is derived from an EMBL/GenBank/DDBJ whole genome shotgun (WGS) entry which is preliminary data.</text>
</comment>
<evidence type="ECO:0000256" key="1">
    <source>
        <dbReference type="ARBA" id="ARBA00022737"/>
    </source>
</evidence>
<gene>
    <name evidence="5" type="ORF">CARN6_1925</name>
</gene>
<evidence type="ECO:0000259" key="4">
    <source>
        <dbReference type="Pfam" id="PF13435"/>
    </source>
</evidence>
<dbReference type="Pfam" id="PF13432">
    <property type="entry name" value="TPR_16"/>
    <property type="match status" value="2"/>
</dbReference>
<sequence length="830" mass="91831">MRFSIRFLRSNALISARSGETGCVTALFSAAMLVVALPAVVLGPVPTAVHAAVGQSSGGQSAAQAKPGQQPGTTTGYDAAPPTDDEGVFGAASGHASGQTPGQASTPTVAPWAAVPPTQYDRQVAGRYNYAFGKDYPFLPSNATTVNGQFYSPKSFLTAEYCGHCHKESYHQWRESAHSNSFRSPWYLTNVNMLINEKGVQYSRHCEGCHNPVALLSGDLSQGMPRQRPFADEGLTCMTCHAMISTTTMGTGSYVMGIPAVMVDEKDEPITTPVPDGEILAHLDRHSKAVMRPMLHSAEFCAACHKAALPRTMDDYKWLRAFGLFDEWQAASFSKESPLPFYRKDSVSTCQTCHMKSEELPASSSDYGAKEGKLASHRWVGANTLIPQYFHFDEQAAKTVEFLKNGVFNVDIFALEDESAGATRSDSVLIAPLGLTSFSIAAGETLVADVVIQNKGAGHSHVPEQRDFYESWVDFTVKDGSGKTLVESGYLQPDGYLDPSAHSFTNRIINNKGEFNDLHQIWHNRVLAYNNTILSGRSQLVRYRFRVPQNVTGPIAVTATVRYRRFNQHFIDFAMNRKHYPEPIVDMASETRTFALGTNGPTKPGADENPEWMRWNNYGIALLDAQQYAASVHAFERVAALRPDYADAYTNMAVVEILWEKYDDARPNLARALALLPGDQRALYYRALVERNEGHVQQATTDLQAVLVKYPVSKDALRELGFSYYQEHNYPKAREIYERLQAVDPDDLAAHYNLAILYRRMGERGKASFEAARFADEKDDPTASIYALEFLRKHPEVASESIPWHVHDLTGDAPHKAQKIQYTYIAGGGL</sequence>
<feature type="domain" description="Cytochrome c-552/4" evidence="4">
    <location>
        <begin position="162"/>
        <end position="241"/>
    </location>
</feature>
<feature type="compositionally biased region" description="Low complexity" evidence="3">
    <location>
        <begin position="58"/>
        <end position="72"/>
    </location>
</feature>
<dbReference type="PANTHER" id="PTHR44858:SF1">
    <property type="entry name" value="UDP-N-ACETYLGLUCOSAMINE--PEPTIDE N-ACETYLGLUCOSAMINYLTRANSFERASE SPINDLY-RELATED"/>
    <property type="match status" value="1"/>
</dbReference>
<dbReference type="PANTHER" id="PTHR44858">
    <property type="entry name" value="TETRATRICOPEPTIDE REPEAT PROTEIN 6"/>
    <property type="match status" value="1"/>
</dbReference>
<dbReference type="SMART" id="SM00028">
    <property type="entry name" value="TPR"/>
    <property type="match status" value="5"/>
</dbReference>
<dbReference type="SUPFAM" id="SSF48695">
    <property type="entry name" value="Multiheme cytochromes"/>
    <property type="match status" value="1"/>
</dbReference>
<keyword evidence="1" id="KW-0677">Repeat</keyword>
<dbReference type="PROSITE" id="PS50005">
    <property type="entry name" value="TPR"/>
    <property type="match status" value="2"/>
</dbReference>
<dbReference type="SUPFAM" id="SSF48452">
    <property type="entry name" value="TPR-like"/>
    <property type="match status" value="1"/>
</dbReference>
<feature type="region of interest" description="Disordered" evidence="3">
    <location>
        <begin position="58"/>
        <end position="113"/>
    </location>
</feature>
<dbReference type="Gene3D" id="1.25.40.10">
    <property type="entry name" value="Tetratricopeptide repeat domain"/>
    <property type="match status" value="1"/>
</dbReference>